<organism evidence="1 2">
    <name type="scientific">Entomophthora muscae</name>
    <dbReference type="NCBI Taxonomy" id="34485"/>
    <lineage>
        <taxon>Eukaryota</taxon>
        <taxon>Fungi</taxon>
        <taxon>Fungi incertae sedis</taxon>
        <taxon>Zoopagomycota</taxon>
        <taxon>Entomophthoromycotina</taxon>
        <taxon>Entomophthoromycetes</taxon>
        <taxon>Entomophthorales</taxon>
        <taxon>Entomophthoraceae</taxon>
        <taxon>Entomophthora</taxon>
    </lineage>
</organism>
<evidence type="ECO:0000313" key="1">
    <source>
        <dbReference type="EMBL" id="KAJ9087419.1"/>
    </source>
</evidence>
<evidence type="ECO:0000313" key="2">
    <source>
        <dbReference type="Proteomes" id="UP001165960"/>
    </source>
</evidence>
<accession>A0ACC2UKU7</accession>
<reference evidence="1" key="1">
    <citation type="submission" date="2022-04" db="EMBL/GenBank/DDBJ databases">
        <title>Genome of the entomopathogenic fungus Entomophthora muscae.</title>
        <authorList>
            <person name="Elya C."/>
            <person name="Lovett B.R."/>
            <person name="Lee E."/>
            <person name="Macias A.M."/>
            <person name="Hajek A.E."/>
            <person name="De Bivort B.L."/>
            <person name="Kasson M.T."/>
            <person name="De Fine Licht H.H."/>
            <person name="Stajich J.E."/>
        </authorList>
    </citation>
    <scope>NUCLEOTIDE SEQUENCE</scope>
    <source>
        <strain evidence="1">Berkeley</strain>
    </source>
</reference>
<name>A0ACC2UKU7_9FUNG</name>
<sequence>MADMTDEDCKAFMQMPHSSWVRFLNQLPLVNSHQLRAQNCNTKVAGSERGTATHVEGEEEVDSFLETEVPLI</sequence>
<protein>
    <submittedName>
        <fullName evidence="1">Uncharacterized protein</fullName>
    </submittedName>
</protein>
<comment type="caution">
    <text evidence="1">The sequence shown here is derived from an EMBL/GenBank/DDBJ whole genome shotgun (WGS) entry which is preliminary data.</text>
</comment>
<dbReference type="EMBL" id="QTSX02000266">
    <property type="protein sequence ID" value="KAJ9087419.1"/>
    <property type="molecule type" value="Genomic_DNA"/>
</dbReference>
<keyword evidence="2" id="KW-1185">Reference proteome</keyword>
<dbReference type="Proteomes" id="UP001165960">
    <property type="component" value="Unassembled WGS sequence"/>
</dbReference>
<proteinExistence type="predicted"/>
<gene>
    <name evidence="1" type="ORF">DSO57_1033555</name>
</gene>